<dbReference type="GO" id="GO:0022900">
    <property type="term" value="P:electron transport chain"/>
    <property type="evidence" value="ECO:0007669"/>
    <property type="project" value="InterPro"/>
</dbReference>
<accession>A0A1W1EC06</accession>
<name>A0A1W1EC06_9ZZZZ</name>
<gene>
    <name evidence="1" type="ORF">MNB_SV-5-533</name>
</gene>
<protein>
    <recommendedName>
        <fullName evidence="2">FMN-binding domain-containing protein</fullName>
    </recommendedName>
</protein>
<evidence type="ECO:0000313" key="1">
    <source>
        <dbReference type="EMBL" id="SFZ97569.1"/>
    </source>
</evidence>
<dbReference type="GO" id="GO:0009055">
    <property type="term" value="F:electron transfer activity"/>
    <property type="evidence" value="ECO:0007669"/>
    <property type="project" value="InterPro"/>
</dbReference>
<evidence type="ECO:0008006" key="2">
    <source>
        <dbReference type="Google" id="ProtNLM"/>
    </source>
</evidence>
<dbReference type="GO" id="GO:0005886">
    <property type="term" value="C:plasma membrane"/>
    <property type="evidence" value="ECO:0007669"/>
    <property type="project" value="InterPro"/>
</dbReference>
<reference evidence="1" key="1">
    <citation type="submission" date="2016-10" db="EMBL/GenBank/DDBJ databases">
        <authorList>
            <person name="de Groot N.N."/>
        </authorList>
    </citation>
    <scope>NUCLEOTIDE SEQUENCE</scope>
</reference>
<dbReference type="InterPro" id="IPR010209">
    <property type="entry name" value="Ion_transpt_RnfG/RsxG"/>
</dbReference>
<dbReference type="AlphaFoldDB" id="A0A1W1EC06"/>
<sequence>MNKFLLILLVGILFSQSSFAKTPASIEKVVKSSFSGVTTVDAKQLILTKEQHAKIQKSAKTAVRTKIYRYYKFKSGSKLVGYGILISRKIRTKNATILYAFDMNGKLKFSEIMGFGEPPEFIPNKQWMSQFKERPKTAALTMGKDIPTISGSTLSARCVSDSARIARAIFKIVLKK</sequence>
<organism evidence="1">
    <name type="scientific">hydrothermal vent metagenome</name>
    <dbReference type="NCBI Taxonomy" id="652676"/>
    <lineage>
        <taxon>unclassified sequences</taxon>
        <taxon>metagenomes</taxon>
        <taxon>ecological metagenomes</taxon>
    </lineage>
</organism>
<dbReference type="PANTHER" id="PTHR36118:SF1">
    <property type="entry name" value="ION-TRANSLOCATING OXIDOREDUCTASE COMPLEX SUBUNIT G"/>
    <property type="match status" value="1"/>
</dbReference>
<dbReference type="EMBL" id="FPKX01000008">
    <property type="protein sequence ID" value="SFZ97569.1"/>
    <property type="molecule type" value="Genomic_DNA"/>
</dbReference>
<proteinExistence type="predicted"/>
<dbReference type="PANTHER" id="PTHR36118">
    <property type="entry name" value="ION-TRANSLOCATING OXIDOREDUCTASE COMPLEX SUBUNIT G"/>
    <property type="match status" value="1"/>
</dbReference>